<keyword evidence="7 11" id="KW-0539">Nucleus</keyword>
<organism evidence="13 14">
    <name type="scientific">Aphis craccivora</name>
    <name type="common">Cowpea aphid</name>
    <dbReference type="NCBI Taxonomy" id="307492"/>
    <lineage>
        <taxon>Eukaryota</taxon>
        <taxon>Metazoa</taxon>
        <taxon>Ecdysozoa</taxon>
        <taxon>Arthropoda</taxon>
        <taxon>Hexapoda</taxon>
        <taxon>Insecta</taxon>
        <taxon>Pterygota</taxon>
        <taxon>Neoptera</taxon>
        <taxon>Paraneoptera</taxon>
        <taxon>Hemiptera</taxon>
        <taxon>Sternorrhyncha</taxon>
        <taxon>Aphidomorpha</taxon>
        <taxon>Aphidoidea</taxon>
        <taxon>Aphididae</taxon>
        <taxon>Aphidini</taxon>
        <taxon>Aphis</taxon>
        <taxon>Aphis</taxon>
    </lineage>
</organism>
<evidence type="ECO:0000256" key="1">
    <source>
        <dbReference type="ARBA" id="ARBA00004123"/>
    </source>
</evidence>
<dbReference type="GO" id="GO:0005634">
    <property type="term" value="C:nucleus"/>
    <property type="evidence" value="ECO:0007669"/>
    <property type="project" value="UniProtKB-SubCell"/>
</dbReference>
<feature type="binding site" evidence="9">
    <location>
        <position position="168"/>
    </location>
    <ligand>
        <name>Zn(2+)</name>
        <dbReference type="ChEBI" id="CHEBI:29105"/>
        <label>2</label>
    </ligand>
</feature>
<dbReference type="AlphaFoldDB" id="A0A6G0Z9Y5"/>
<feature type="binding site" evidence="9">
    <location>
        <position position="198"/>
    </location>
    <ligand>
        <name>Zn(2+)</name>
        <dbReference type="ChEBI" id="CHEBI:29105"/>
        <label>2</label>
    </ligand>
</feature>
<evidence type="ECO:0000256" key="7">
    <source>
        <dbReference type="ARBA" id="ARBA00023242"/>
    </source>
</evidence>
<dbReference type="InterPro" id="IPR024610">
    <property type="entry name" value="ING_N_histone-binding"/>
</dbReference>
<keyword evidence="14" id="KW-1185">Reference proteome</keyword>
<dbReference type="InterPro" id="IPR011011">
    <property type="entry name" value="Znf_FYVE_PHD"/>
</dbReference>
<keyword evidence="3 9" id="KW-0479">Metal-binding</keyword>
<comment type="subunit">
    <text evidence="11">Component of an histone acetyltransferase complex. Interacts with H3K4me3 and to a lesser extent with H3K4me2.</text>
</comment>
<comment type="similarity">
    <text evidence="2 11">Belongs to the ING family.</text>
</comment>
<dbReference type="InterPro" id="IPR013083">
    <property type="entry name" value="Znf_RING/FYVE/PHD"/>
</dbReference>
<feature type="binding site" evidence="9">
    <location>
        <position position="176"/>
    </location>
    <ligand>
        <name>Zn(2+)</name>
        <dbReference type="ChEBI" id="CHEBI:29105"/>
        <label>2</label>
    </ligand>
</feature>
<evidence type="ECO:0000259" key="12">
    <source>
        <dbReference type="PROSITE" id="PS50016"/>
    </source>
</evidence>
<evidence type="ECO:0000313" key="14">
    <source>
        <dbReference type="Proteomes" id="UP000478052"/>
    </source>
</evidence>
<dbReference type="GO" id="GO:0008270">
    <property type="term" value="F:zinc ion binding"/>
    <property type="evidence" value="ECO:0007669"/>
    <property type="project" value="UniProtKB-KW"/>
</dbReference>
<feature type="domain" description="PHD-type" evidence="12">
    <location>
        <begin position="152"/>
        <end position="204"/>
    </location>
</feature>
<feature type="binding site" evidence="9">
    <location>
        <position position="157"/>
    </location>
    <ligand>
        <name>Zn(2+)</name>
        <dbReference type="ChEBI" id="CHEBI:29105"/>
        <label>1</label>
    </ligand>
</feature>
<keyword evidence="5 9" id="KW-0862">Zinc</keyword>
<dbReference type="FunFam" id="3.30.40.10:FF:000016">
    <property type="entry name" value="Inhibitor of growth protein"/>
    <property type="match status" value="1"/>
</dbReference>
<gene>
    <name evidence="13" type="ORF">FWK35_00002507</name>
</gene>
<dbReference type="GO" id="GO:0006355">
    <property type="term" value="P:regulation of DNA-templated transcription"/>
    <property type="evidence" value="ECO:0007669"/>
    <property type="project" value="TreeGrafter"/>
</dbReference>
<feature type="binding site" evidence="9">
    <location>
        <position position="185"/>
    </location>
    <ligand>
        <name>Zn(2+)</name>
        <dbReference type="ChEBI" id="CHEBI:29105"/>
        <label>1</label>
    </ligand>
</feature>
<comment type="domain">
    <text evidence="11">The PHD-type zinc finger mediates the binding to H3K4me3.</text>
</comment>
<dbReference type="InterPro" id="IPR019787">
    <property type="entry name" value="Znf_PHD-finger"/>
</dbReference>
<evidence type="ECO:0000256" key="9">
    <source>
        <dbReference type="PIRSR" id="PIRSR628651-51"/>
    </source>
</evidence>
<comment type="function">
    <text evidence="11">Component of an histone acetyltransferase complex.</text>
</comment>
<dbReference type="Gene3D" id="3.30.40.10">
    <property type="entry name" value="Zinc/RING finger domain, C3HC4 (zinc finger)"/>
    <property type="match status" value="1"/>
</dbReference>
<evidence type="ECO:0000256" key="11">
    <source>
        <dbReference type="RuleBase" id="RU361213"/>
    </source>
</evidence>
<name>A0A6G0Z9Y5_APHCR</name>
<evidence type="ECO:0000256" key="10">
    <source>
        <dbReference type="PROSITE-ProRule" id="PRU00146"/>
    </source>
</evidence>
<evidence type="ECO:0000256" key="5">
    <source>
        <dbReference type="ARBA" id="ARBA00022833"/>
    </source>
</evidence>
<protein>
    <recommendedName>
        <fullName evidence="11">Inhibitor of growth protein</fullName>
    </recommendedName>
</protein>
<dbReference type="InterPro" id="IPR028651">
    <property type="entry name" value="ING_fam"/>
</dbReference>
<keyword evidence="6 11" id="KW-0156">Chromatin regulator</keyword>
<dbReference type="PANTHER" id="PTHR10333">
    <property type="entry name" value="INHIBITOR OF GROWTH PROTEIN"/>
    <property type="match status" value="1"/>
</dbReference>
<dbReference type="Proteomes" id="UP000478052">
    <property type="component" value="Unassembled WGS sequence"/>
</dbReference>
<evidence type="ECO:0000256" key="2">
    <source>
        <dbReference type="ARBA" id="ARBA00010210"/>
    </source>
</evidence>
<feature type="binding site" evidence="9">
    <location>
        <position position="155"/>
    </location>
    <ligand>
        <name>Zn(2+)</name>
        <dbReference type="ChEBI" id="CHEBI:29105"/>
        <label>1</label>
    </ligand>
</feature>
<dbReference type="OrthoDB" id="5411773at2759"/>
<feature type="site" description="Histone H3K4me3 binding" evidence="8">
    <location>
        <position position="169"/>
    </location>
</feature>
<dbReference type="Pfam" id="PF12998">
    <property type="entry name" value="ING"/>
    <property type="match status" value="1"/>
</dbReference>
<dbReference type="SUPFAM" id="SSF57903">
    <property type="entry name" value="FYVE/PHD zinc finger"/>
    <property type="match status" value="1"/>
</dbReference>
<dbReference type="Gene3D" id="6.10.140.1740">
    <property type="match status" value="1"/>
</dbReference>
<dbReference type="SMART" id="SM01408">
    <property type="entry name" value="ING"/>
    <property type="match status" value="1"/>
</dbReference>
<evidence type="ECO:0000256" key="6">
    <source>
        <dbReference type="ARBA" id="ARBA00022853"/>
    </source>
</evidence>
<feature type="binding site" evidence="9">
    <location>
        <position position="182"/>
    </location>
    <ligand>
        <name>Zn(2+)</name>
        <dbReference type="ChEBI" id="CHEBI:29105"/>
        <label>1</label>
    </ligand>
</feature>
<dbReference type="PANTHER" id="PTHR10333:SF42">
    <property type="entry name" value="INHIBITOR OF GROWTH PROTEIN 5"/>
    <property type="match status" value="1"/>
</dbReference>
<evidence type="ECO:0000256" key="3">
    <source>
        <dbReference type="ARBA" id="ARBA00022723"/>
    </source>
</evidence>
<sequence>MASAADMDELINSLKNLPVEVQKNLTLLGELDTKTKKLISGIDKETDDYLKSNAHLTDKKKKKMKRIQRQFNKAREYSDDKVQLAIQTYALVDEQIKKLDANLAQLDAKYEDKAIGGTINMGEGSQKKKLQGTKDKGLPVKVFDMPVDPNEPKYCLCYQVSYGNMICCDNPDVSICSIEWFHFECVNLTIKPTGKWFCPNCKKTGEKKIDISKKK</sequence>
<feature type="site" description="Histone H3K4me3 binding" evidence="8">
    <location>
        <position position="165"/>
    </location>
</feature>
<feature type="binding site" evidence="9">
    <location>
        <position position="201"/>
    </location>
    <ligand>
        <name>Zn(2+)</name>
        <dbReference type="ChEBI" id="CHEBI:29105"/>
        <label>2</label>
    </ligand>
</feature>
<dbReference type="PROSITE" id="PS50016">
    <property type="entry name" value="ZF_PHD_2"/>
    <property type="match status" value="1"/>
</dbReference>
<comment type="caution">
    <text evidence="13">The sequence shown here is derived from an EMBL/GenBank/DDBJ whole genome shotgun (WGS) entry which is preliminary data.</text>
</comment>
<accession>A0A6G0Z9Y5</accession>
<dbReference type="GO" id="GO:0006325">
    <property type="term" value="P:chromatin organization"/>
    <property type="evidence" value="ECO:0007669"/>
    <property type="project" value="UniProtKB-KW"/>
</dbReference>
<feature type="site" description="Histone H3K4me3 binding" evidence="8">
    <location>
        <position position="180"/>
    </location>
</feature>
<evidence type="ECO:0000256" key="8">
    <source>
        <dbReference type="PIRSR" id="PIRSR628651-50"/>
    </source>
</evidence>
<dbReference type="CDD" id="cd15505">
    <property type="entry name" value="PHD_ING"/>
    <property type="match status" value="1"/>
</dbReference>
<reference evidence="13 14" key="1">
    <citation type="submission" date="2019-08" db="EMBL/GenBank/DDBJ databases">
        <title>Whole genome of Aphis craccivora.</title>
        <authorList>
            <person name="Voronova N.V."/>
            <person name="Shulinski R.S."/>
            <person name="Bandarenka Y.V."/>
            <person name="Zhorov D.G."/>
            <person name="Warner D."/>
        </authorList>
    </citation>
    <scope>NUCLEOTIDE SEQUENCE [LARGE SCALE GENOMIC DNA]</scope>
    <source>
        <strain evidence="13">180601</strain>
        <tissue evidence="13">Whole Body</tissue>
    </source>
</reference>
<evidence type="ECO:0000313" key="13">
    <source>
        <dbReference type="EMBL" id="KAF0767664.1"/>
    </source>
</evidence>
<comment type="subcellular location">
    <subcellularLocation>
        <location evidence="1 11">Nucleus</location>
    </subcellularLocation>
</comment>
<dbReference type="EMBL" id="VUJU01000922">
    <property type="protein sequence ID" value="KAF0767664.1"/>
    <property type="molecule type" value="Genomic_DNA"/>
</dbReference>
<dbReference type="InterPro" id="IPR001965">
    <property type="entry name" value="Znf_PHD"/>
</dbReference>
<evidence type="ECO:0000256" key="4">
    <source>
        <dbReference type="ARBA" id="ARBA00022771"/>
    </source>
</evidence>
<proteinExistence type="inferred from homology"/>
<keyword evidence="4 10" id="KW-0863">Zinc-finger</keyword>
<feature type="site" description="Histone H3K4me3 binding" evidence="8">
    <location>
        <position position="154"/>
    </location>
</feature>
<dbReference type="SMART" id="SM00249">
    <property type="entry name" value="PHD"/>
    <property type="match status" value="1"/>
</dbReference>